<dbReference type="UniPathway" id="UPA00094"/>
<evidence type="ECO:0000256" key="3">
    <source>
        <dbReference type="ARBA" id="ARBA00023267"/>
    </source>
</evidence>
<proteinExistence type="predicted"/>
<dbReference type="CDD" id="cd06850">
    <property type="entry name" value="biotinyl_domain"/>
    <property type="match status" value="1"/>
</dbReference>
<dbReference type="PANTHER" id="PTHR45266">
    <property type="entry name" value="OXALOACETATE DECARBOXYLASE ALPHA CHAIN"/>
    <property type="match status" value="1"/>
</dbReference>
<evidence type="ECO:0000313" key="6">
    <source>
        <dbReference type="EMBL" id="RJP60260.1"/>
    </source>
</evidence>
<keyword evidence="4" id="KW-0275">Fatty acid biosynthesis</keyword>
<comment type="pathway">
    <text evidence="4">Lipid metabolism; fatty acid biosynthesis.</text>
</comment>
<keyword evidence="4" id="KW-0444">Lipid biosynthesis</keyword>
<reference evidence="6 7" key="1">
    <citation type="journal article" date="2017" name="ISME J.">
        <title>Energy and carbon metabolisms in a deep terrestrial subsurface fluid microbial community.</title>
        <authorList>
            <person name="Momper L."/>
            <person name="Jungbluth S.P."/>
            <person name="Lee M.D."/>
            <person name="Amend J.P."/>
        </authorList>
    </citation>
    <scope>NUCLEOTIDE SEQUENCE [LARGE SCALE GENOMIC DNA]</scope>
    <source>
        <strain evidence="6">SURF_26</strain>
    </source>
</reference>
<keyword evidence="4" id="KW-0443">Lipid metabolism</keyword>
<dbReference type="InterPro" id="IPR011053">
    <property type="entry name" value="Single_hybrid_motif"/>
</dbReference>
<gene>
    <name evidence="6" type="primary">accB</name>
    <name evidence="6" type="ORF">C4541_04225</name>
</gene>
<organism evidence="6 7">
    <name type="scientific">Candidatus Auribacter fodinae</name>
    <dbReference type="NCBI Taxonomy" id="2093366"/>
    <lineage>
        <taxon>Bacteria</taxon>
        <taxon>Pseudomonadati</taxon>
        <taxon>Candidatus Auribacterota</taxon>
        <taxon>Candidatus Auribacteria</taxon>
        <taxon>Candidatus Auribacterales</taxon>
        <taxon>Candidatus Auribacteraceae</taxon>
        <taxon>Candidatus Auribacter</taxon>
    </lineage>
</organism>
<evidence type="ECO:0000256" key="1">
    <source>
        <dbReference type="ARBA" id="ARBA00003761"/>
    </source>
</evidence>
<evidence type="ECO:0000259" key="5">
    <source>
        <dbReference type="PROSITE" id="PS50968"/>
    </source>
</evidence>
<dbReference type="InterPro" id="IPR050709">
    <property type="entry name" value="Biotin_Carboxyl_Carrier/Decarb"/>
</dbReference>
<dbReference type="InterPro" id="IPR001249">
    <property type="entry name" value="AcCoA_biotinCC"/>
</dbReference>
<comment type="caution">
    <text evidence="6">The sequence shown here is derived from an EMBL/GenBank/DDBJ whole genome shotgun (WGS) entry which is preliminary data.</text>
</comment>
<dbReference type="Gene3D" id="2.40.50.100">
    <property type="match status" value="1"/>
</dbReference>
<name>A0A3A4R2D6_9BACT</name>
<dbReference type="PRINTS" id="PR01071">
    <property type="entry name" value="ACOABIOTINCC"/>
</dbReference>
<dbReference type="AlphaFoldDB" id="A0A3A4R2D6"/>
<sequence length="160" mass="17807">MDLREIKEVIRLMKTNDITNFELEKEGFKIVLKKEVPAIAQPIIAHHPVYAQSPILAEPQMQTAIPARTAQTKTEAEDGPDIDYVVSPMVGTFYAAPSPESPPYVNKGQDVKPDDVVCIVEAMKVFNEIKCEISGTVVDILVENGAPVEFGQRMFKIKKH</sequence>
<evidence type="ECO:0000256" key="2">
    <source>
        <dbReference type="ARBA" id="ARBA00017562"/>
    </source>
</evidence>
<dbReference type="GO" id="GO:0009317">
    <property type="term" value="C:acetyl-CoA carboxylase complex"/>
    <property type="evidence" value="ECO:0007669"/>
    <property type="project" value="InterPro"/>
</dbReference>
<keyword evidence="4" id="KW-0276">Fatty acid metabolism</keyword>
<dbReference type="Pfam" id="PF00364">
    <property type="entry name" value="Biotin_lipoyl"/>
    <property type="match status" value="1"/>
</dbReference>
<dbReference type="PANTHER" id="PTHR45266:SF3">
    <property type="entry name" value="OXALOACETATE DECARBOXYLASE ALPHA CHAIN"/>
    <property type="match status" value="1"/>
</dbReference>
<dbReference type="NCBIfam" id="TIGR00531">
    <property type="entry name" value="BCCP"/>
    <property type="match status" value="1"/>
</dbReference>
<dbReference type="NCBIfam" id="NF005457">
    <property type="entry name" value="PRK07051.1"/>
    <property type="match status" value="1"/>
</dbReference>
<dbReference type="InterPro" id="IPR000089">
    <property type="entry name" value="Biotin_lipoyl"/>
</dbReference>
<dbReference type="Proteomes" id="UP000266426">
    <property type="component" value="Unassembled WGS sequence"/>
</dbReference>
<dbReference type="GO" id="GO:0006633">
    <property type="term" value="P:fatty acid biosynthetic process"/>
    <property type="evidence" value="ECO:0007669"/>
    <property type="project" value="UniProtKB-UniPathway"/>
</dbReference>
<dbReference type="SUPFAM" id="SSF51230">
    <property type="entry name" value="Single hybrid motif"/>
    <property type="match status" value="1"/>
</dbReference>
<dbReference type="GO" id="GO:0003989">
    <property type="term" value="F:acetyl-CoA carboxylase activity"/>
    <property type="evidence" value="ECO:0007669"/>
    <property type="project" value="InterPro"/>
</dbReference>
<feature type="domain" description="Lipoyl-binding" evidence="5">
    <location>
        <begin position="82"/>
        <end position="158"/>
    </location>
</feature>
<comment type="function">
    <text evidence="1 4">This protein is a component of the acetyl coenzyme A carboxylase complex; first, biotin carboxylase catalyzes the carboxylation of the carrier protein and then the transcarboxylase transfers the carboxyl group to form malonyl-CoA.</text>
</comment>
<protein>
    <recommendedName>
        <fullName evidence="2 4">Biotin carboxyl carrier protein of acetyl-CoA carboxylase</fullName>
    </recommendedName>
</protein>
<evidence type="ECO:0000313" key="7">
    <source>
        <dbReference type="Proteomes" id="UP000266426"/>
    </source>
</evidence>
<dbReference type="EMBL" id="QZJZ01000031">
    <property type="protein sequence ID" value="RJP60260.1"/>
    <property type="molecule type" value="Genomic_DNA"/>
</dbReference>
<evidence type="ECO:0000256" key="4">
    <source>
        <dbReference type="RuleBase" id="RU364072"/>
    </source>
</evidence>
<accession>A0A3A4R2D6</accession>
<dbReference type="PROSITE" id="PS50968">
    <property type="entry name" value="BIOTINYL_LIPOYL"/>
    <property type="match status" value="1"/>
</dbReference>
<keyword evidence="3 4" id="KW-0092">Biotin</keyword>